<comment type="similarity">
    <text evidence="7">Belongs to the OMP decarboxylase family. Type 1 subfamily.</text>
</comment>
<dbReference type="InterPro" id="IPR011060">
    <property type="entry name" value="RibuloseP-bd_barrel"/>
</dbReference>
<keyword evidence="5 7" id="KW-0456">Lyase</keyword>
<protein>
    <recommendedName>
        <fullName evidence="7">Orotidine 5'-phosphate decarboxylase</fullName>
        <ecNumber evidence="7">4.1.1.23</ecNumber>
    </recommendedName>
    <alternativeName>
        <fullName evidence="7">OMP decarboxylase</fullName>
        <shortName evidence="7">OMPDCase</shortName>
        <shortName evidence="7">OMPdecase</shortName>
    </alternativeName>
</protein>
<dbReference type="InterPro" id="IPR047596">
    <property type="entry name" value="OMPdecase_bac"/>
</dbReference>
<organism evidence="10 11">
    <name type="scientific">Metabacillus flavus</name>
    <dbReference type="NCBI Taxonomy" id="2823519"/>
    <lineage>
        <taxon>Bacteria</taxon>
        <taxon>Bacillati</taxon>
        <taxon>Bacillota</taxon>
        <taxon>Bacilli</taxon>
        <taxon>Bacillales</taxon>
        <taxon>Bacillaceae</taxon>
        <taxon>Metabacillus</taxon>
    </lineage>
</organism>
<dbReference type="EC" id="4.1.1.23" evidence="7"/>
<feature type="active site" description="Proton donor" evidence="7">
    <location>
        <position position="62"/>
    </location>
</feature>
<comment type="caution">
    <text evidence="10">The sequence shown here is derived from an EMBL/GenBank/DDBJ whole genome shotgun (WGS) entry which is preliminary data.</text>
</comment>
<dbReference type="NCBIfam" id="NF001273">
    <property type="entry name" value="PRK00230.1"/>
    <property type="match status" value="1"/>
</dbReference>
<feature type="domain" description="Orotidine 5'-phosphate decarboxylase" evidence="9">
    <location>
        <begin position="5"/>
        <end position="230"/>
    </location>
</feature>
<feature type="binding site" evidence="7">
    <location>
        <position position="11"/>
    </location>
    <ligand>
        <name>substrate</name>
    </ligand>
</feature>
<reference evidence="10 11" key="1">
    <citation type="submission" date="2021-04" db="EMBL/GenBank/DDBJ databases">
        <title>Metabacillus sp. strain KIGAM252 whole genome sequence.</title>
        <authorList>
            <person name="Seo M.-J."/>
            <person name="Cho E.-S."/>
            <person name="Hwang C.Y."/>
            <person name="Yoon D.J."/>
        </authorList>
    </citation>
    <scope>NUCLEOTIDE SEQUENCE [LARGE SCALE GENOMIC DNA]</scope>
    <source>
        <strain evidence="10 11">KIGAM252</strain>
    </source>
</reference>
<evidence type="ECO:0000313" key="11">
    <source>
        <dbReference type="Proteomes" id="UP000682403"/>
    </source>
</evidence>
<feature type="binding site" evidence="7">
    <location>
        <position position="194"/>
    </location>
    <ligand>
        <name>substrate</name>
    </ligand>
</feature>
<keyword evidence="4 7" id="KW-0665">Pyrimidine biosynthesis</keyword>
<dbReference type="InterPro" id="IPR001754">
    <property type="entry name" value="OMPdeCOase_dom"/>
</dbReference>
<dbReference type="InterPro" id="IPR018089">
    <property type="entry name" value="OMPdecase_AS"/>
</dbReference>
<feature type="binding site" evidence="7">
    <location>
        <position position="185"/>
    </location>
    <ligand>
        <name>substrate</name>
    </ligand>
</feature>
<dbReference type="RefSeq" id="WP_211558010.1">
    <property type="nucleotide sequence ID" value="NZ_JAGVRK010000001.1"/>
</dbReference>
<comment type="subunit">
    <text evidence="7">Homodimer.</text>
</comment>
<evidence type="ECO:0000256" key="7">
    <source>
        <dbReference type="HAMAP-Rule" id="MF_01200"/>
    </source>
</evidence>
<dbReference type="SMART" id="SM00934">
    <property type="entry name" value="OMPdecase"/>
    <property type="match status" value="1"/>
</dbReference>
<comment type="catalytic activity">
    <reaction evidence="6 7 8">
        <text>orotidine 5'-phosphate + H(+) = UMP + CO2</text>
        <dbReference type="Rhea" id="RHEA:11596"/>
        <dbReference type="ChEBI" id="CHEBI:15378"/>
        <dbReference type="ChEBI" id="CHEBI:16526"/>
        <dbReference type="ChEBI" id="CHEBI:57538"/>
        <dbReference type="ChEBI" id="CHEBI:57865"/>
        <dbReference type="EC" id="4.1.1.23"/>
    </reaction>
</comment>
<evidence type="ECO:0000256" key="4">
    <source>
        <dbReference type="ARBA" id="ARBA00022975"/>
    </source>
</evidence>
<evidence type="ECO:0000256" key="6">
    <source>
        <dbReference type="ARBA" id="ARBA00049157"/>
    </source>
</evidence>
<name>A0ABS5LDT3_9BACI</name>
<feature type="binding site" evidence="7">
    <location>
        <position position="123"/>
    </location>
    <ligand>
        <name>substrate</name>
    </ligand>
</feature>
<feature type="binding site" evidence="7">
    <location>
        <position position="215"/>
    </location>
    <ligand>
        <name>substrate</name>
    </ligand>
</feature>
<evidence type="ECO:0000259" key="9">
    <source>
        <dbReference type="SMART" id="SM00934"/>
    </source>
</evidence>
<evidence type="ECO:0000256" key="2">
    <source>
        <dbReference type="ARBA" id="ARBA00004861"/>
    </source>
</evidence>
<evidence type="ECO:0000256" key="3">
    <source>
        <dbReference type="ARBA" id="ARBA00022793"/>
    </source>
</evidence>
<evidence type="ECO:0000256" key="8">
    <source>
        <dbReference type="RuleBase" id="RU000512"/>
    </source>
</evidence>
<dbReference type="GO" id="GO:0004590">
    <property type="term" value="F:orotidine-5'-phosphate decarboxylase activity"/>
    <property type="evidence" value="ECO:0007669"/>
    <property type="project" value="UniProtKB-EC"/>
</dbReference>
<comment type="pathway">
    <text evidence="2 7 8">Pyrimidine metabolism; UMP biosynthesis via de novo pathway; UMP from orotate: step 2/2.</text>
</comment>
<dbReference type="PANTHER" id="PTHR32119:SF2">
    <property type="entry name" value="OROTIDINE 5'-PHOSPHATE DECARBOXYLASE"/>
    <property type="match status" value="1"/>
</dbReference>
<proteinExistence type="inferred from homology"/>
<dbReference type="InterPro" id="IPR013785">
    <property type="entry name" value="Aldolase_TIM"/>
</dbReference>
<dbReference type="SUPFAM" id="SSF51366">
    <property type="entry name" value="Ribulose-phoshate binding barrel"/>
    <property type="match status" value="1"/>
</dbReference>
<evidence type="ECO:0000256" key="5">
    <source>
        <dbReference type="ARBA" id="ARBA00023239"/>
    </source>
</evidence>
<comment type="function">
    <text evidence="1 7">Catalyzes the decarboxylation of orotidine 5'-monophosphate (OMP) to uridine 5'-monophosphate (UMP).</text>
</comment>
<evidence type="ECO:0000313" key="10">
    <source>
        <dbReference type="EMBL" id="MBS2968908.1"/>
    </source>
</evidence>
<dbReference type="PROSITE" id="PS00156">
    <property type="entry name" value="OMPDECASE"/>
    <property type="match status" value="1"/>
</dbReference>
<dbReference type="Gene3D" id="3.20.20.70">
    <property type="entry name" value="Aldolase class I"/>
    <property type="match status" value="1"/>
</dbReference>
<dbReference type="PANTHER" id="PTHR32119">
    <property type="entry name" value="OROTIDINE 5'-PHOSPHATE DECARBOXYLASE"/>
    <property type="match status" value="1"/>
</dbReference>
<keyword evidence="11" id="KW-1185">Reference proteome</keyword>
<accession>A0ABS5LDT3</accession>
<dbReference type="EMBL" id="JAGVRK010000001">
    <property type="protein sequence ID" value="MBS2968908.1"/>
    <property type="molecule type" value="Genomic_DNA"/>
</dbReference>
<dbReference type="CDD" id="cd04725">
    <property type="entry name" value="OMP_decarboxylase_like"/>
    <property type="match status" value="1"/>
</dbReference>
<keyword evidence="3 7" id="KW-0210">Decarboxylase</keyword>
<sequence length="239" mass="26477">MHRNPIIIALDFENKGEAARFLKGMGSEKLYVKTGMELFYKEGPAVIEWLKEEGHQVFLDLKLHDIPNTVKRAMKVLASLQPDMINVHAAGGRAMMEAAMEGLISGTPAGQKRPHLIGVTQLTSTSQKVLNEELLIEKEMNEAVHHYAANAKQSGLDGIVCSVWESKQVKKAFGPDFMTVTPGIRLAGDAALDQSRVATPEMARSEKSTYFVAGRSITQKEHPLNAYKKMQMDWEGVKI</sequence>
<dbReference type="Proteomes" id="UP000682403">
    <property type="component" value="Unassembled WGS sequence"/>
</dbReference>
<dbReference type="NCBIfam" id="TIGR01740">
    <property type="entry name" value="pyrF"/>
    <property type="match status" value="1"/>
</dbReference>
<feature type="binding site" evidence="7">
    <location>
        <position position="33"/>
    </location>
    <ligand>
        <name>substrate</name>
    </ligand>
</feature>
<dbReference type="Pfam" id="PF00215">
    <property type="entry name" value="OMPdecase"/>
    <property type="match status" value="1"/>
</dbReference>
<dbReference type="HAMAP" id="MF_01200_B">
    <property type="entry name" value="OMPdecase_type1_B"/>
    <property type="match status" value="1"/>
</dbReference>
<dbReference type="InterPro" id="IPR014732">
    <property type="entry name" value="OMPdecase"/>
</dbReference>
<gene>
    <name evidence="7 10" type="primary">pyrF</name>
    <name evidence="10" type="ORF">J9317_09070</name>
</gene>
<feature type="binding site" evidence="7">
    <location>
        <begin position="60"/>
        <end position="69"/>
    </location>
    <ligand>
        <name>substrate</name>
    </ligand>
</feature>
<feature type="binding site" evidence="7">
    <location>
        <position position="214"/>
    </location>
    <ligand>
        <name>substrate</name>
    </ligand>
</feature>
<evidence type="ECO:0000256" key="1">
    <source>
        <dbReference type="ARBA" id="ARBA00002356"/>
    </source>
</evidence>